<sequence>MNWYDKNFDELTVHELFKIYKLRAIVFNTEQDSAYYDPDDDDPQARHVFCMVGQELVAYARYFTTDDHVTFGRVVIAKDHRGQGLGNSLMDHILAGIKRHFPGKEIIIHAQVQVEGYYRKFGFISYGDQFIEADRKHVHMKYPGL</sequence>
<dbReference type="InterPro" id="IPR000182">
    <property type="entry name" value="GNAT_dom"/>
</dbReference>
<evidence type="ECO:0000259" key="1">
    <source>
        <dbReference type="PROSITE" id="PS51186"/>
    </source>
</evidence>
<dbReference type="CDD" id="cd04301">
    <property type="entry name" value="NAT_SF"/>
    <property type="match status" value="1"/>
</dbReference>
<dbReference type="Proteomes" id="UP000051412">
    <property type="component" value="Unassembled WGS sequence"/>
</dbReference>
<reference evidence="2 3" key="1">
    <citation type="journal article" date="2015" name="Genome Announc.">
        <title>Expanding the biotechnology potential of lactobacilli through comparative genomics of 213 strains and associated genera.</title>
        <authorList>
            <person name="Sun Z."/>
            <person name="Harris H.M."/>
            <person name="McCann A."/>
            <person name="Guo C."/>
            <person name="Argimon S."/>
            <person name="Zhang W."/>
            <person name="Yang X."/>
            <person name="Jeffery I.B."/>
            <person name="Cooney J.C."/>
            <person name="Kagawa T.F."/>
            <person name="Liu W."/>
            <person name="Song Y."/>
            <person name="Salvetti E."/>
            <person name="Wrobel A."/>
            <person name="Rasinkangas P."/>
            <person name="Parkhill J."/>
            <person name="Rea M.C."/>
            <person name="O'Sullivan O."/>
            <person name="Ritari J."/>
            <person name="Douillard F.P."/>
            <person name="Paul Ross R."/>
            <person name="Yang R."/>
            <person name="Briner A.E."/>
            <person name="Felis G.E."/>
            <person name="de Vos W.M."/>
            <person name="Barrangou R."/>
            <person name="Klaenhammer T.R."/>
            <person name="Caufield P.W."/>
            <person name="Cui Y."/>
            <person name="Zhang H."/>
            <person name="O'Toole P.W."/>
        </authorList>
    </citation>
    <scope>NUCLEOTIDE SEQUENCE [LARGE SCALE GENOMIC DNA]</scope>
    <source>
        <strain evidence="2 3">DSM 6035</strain>
    </source>
</reference>
<feature type="domain" description="N-acetyltransferase" evidence="1">
    <location>
        <begin position="6"/>
        <end position="145"/>
    </location>
</feature>
<dbReference type="STRING" id="1423782.FD32_GL001646"/>
<dbReference type="SUPFAM" id="SSF55729">
    <property type="entry name" value="Acyl-CoA N-acyltransferases (Nat)"/>
    <property type="match status" value="1"/>
</dbReference>
<organism evidence="2 3">
    <name type="scientific">Limosilactobacillus panis DSM 6035</name>
    <dbReference type="NCBI Taxonomy" id="1423782"/>
    <lineage>
        <taxon>Bacteria</taxon>
        <taxon>Bacillati</taxon>
        <taxon>Bacillota</taxon>
        <taxon>Bacilli</taxon>
        <taxon>Lactobacillales</taxon>
        <taxon>Lactobacillaceae</taxon>
        <taxon>Limosilactobacillus</taxon>
    </lineage>
</organism>
<evidence type="ECO:0000313" key="2">
    <source>
        <dbReference type="EMBL" id="KRM28760.1"/>
    </source>
</evidence>
<dbReference type="OrthoDB" id="9796171at2"/>
<dbReference type="RefSeq" id="WP_047766883.1">
    <property type="nucleotide sequence ID" value="NZ_AZGM01000037.1"/>
</dbReference>
<protein>
    <submittedName>
        <fullName evidence="2">GNAT family acetyltransferase</fullName>
    </submittedName>
</protein>
<keyword evidence="3" id="KW-1185">Reference proteome</keyword>
<name>A0A0R1XF86_9LACO</name>
<dbReference type="PATRIC" id="fig|1423782.4.peg.1712"/>
<dbReference type="PROSITE" id="PS51186">
    <property type="entry name" value="GNAT"/>
    <property type="match status" value="1"/>
</dbReference>
<dbReference type="InterPro" id="IPR016181">
    <property type="entry name" value="Acyl_CoA_acyltransferase"/>
</dbReference>
<dbReference type="AlphaFoldDB" id="A0A0R1XF86"/>
<comment type="caution">
    <text evidence="2">The sequence shown here is derived from an EMBL/GenBank/DDBJ whole genome shotgun (WGS) entry which is preliminary data.</text>
</comment>
<evidence type="ECO:0000313" key="3">
    <source>
        <dbReference type="Proteomes" id="UP000051412"/>
    </source>
</evidence>
<keyword evidence="2" id="KW-0808">Transferase</keyword>
<dbReference type="Gene3D" id="3.40.630.30">
    <property type="match status" value="1"/>
</dbReference>
<dbReference type="GO" id="GO:0016747">
    <property type="term" value="F:acyltransferase activity, transferring groups other than amino-acyl groups"/>
    <property type="evidence" value="ECO:0007669"/>
    <property type="project" value="InterPro"/>
</dbReference>
<dbReference type="Pfam" id="PF13673">
    <property type="entry name" value="Acetyltransf_10"/>
    <property type="match status" value="1"/>
</dbReference>
<dbReference type="EMBL" id="AZGM01000037">
    <property type="protein sequence ID" value="KRM28760.1"/>
    <property type="molecule type" value="Genomic_DNA"/>
</dbReference>
<gene>
    <name evidence="2" type="ORF">FD32_GL001646</name>
</gene>
<proteinExistence type="predicted"/>
<accession>A0A0R1XF86</accession>